<dbReference type="AlphaFoldDB" id="A0AAV1LA64"/>
<evidence type="ECO:0000256" key="11">
    <source>
        <dbReference type="PROSITE-ProRule" id="PRU00042"/>
    </source>
</evidence>
<protein>
    <recommendedName>
        <fullName evidence="13">C2H2-type domain-containing protein</fullName>
    </recommendedName>
</protein>
<dbReference type="GO" id="GO:0001227">
    <property type="term" value="F:DNA-binding transcription repressor activity, RNA polymerase II-specific"/>
    <property type="evidence" value="ECO:0007669"/>
    <property type="project" value="TreeGrafter"/>
</dbReference>
<evidence type="ECO:0000256" key="5">
    <source>
        <dbReference type="ARBA" id="ARBA00022771"/>
    </source>
</evidence>
<dbReference type="Pfam" id="PF26215">
    <property type="entry name" value="HTH_animal"/>
    <property type="match status" value="1"/>
</dbReference>
<dbReference type="Gene3D" id="3.30.160.60">
    <property type="entry name" value="Classic Zinc Finger"/>
    <property type="match status" value="12"/>
</dbReference>
<keyword evidence="5 11" id="KW-0863">Zinc-finger</keyword>
<keyword evidence="4" id="KW-0677">Repeat</keyword>
<evidence type="ECO:0000256" key="8">
    <source>
        <dbReference type="ARBA" id="ARBA00023125"/>
    </source>
</evidence>
<sequence length="701" mass="81108">MELEANNPLAFLDVLVIRNPDNTIGHTVYRKNTHTNRYLNGESHHHPSQLATVGKSLFQRARGICDRKHLAAELQHVEQVLQDNKLRVPRLRHSDRVKLATVERVPAVLPYVRGVTDKLDGNEGPIIVCFTCHARLIRCRRLQQQAIESNVVLEQLLSGGSMSIPKPHKVRGEIKFTPIYHIDIWPVECDIDNDCKDEVFCLDAVKIEEEIFEYENSKFEENENHETEPYIIPTNHFSKASESKIKSNSTDCNINDVCKGNLDLESPTIKSKPKVKKDNQPINKKGNHPANIMRKKILKQKSVNILTKRTSGASTKYIFECDGCSKKFSTKDILAKHISYSHKTQKNQKNTTAVRTQVEQTSVPQLTEIFNCDICEFKTSQKGCILAHLNAHVAEQVYCCNNCDYKSIKKDNLQKYMKIHTGEKPFSCNICKYQCIYKSHLLTHMKIHTGEKPFSCNICEYKCITKSDLQRHMKIHTGEKPFSCNICEYKCITKSDLQKHMRIHTGEKPFSCNICEYKCISKSDLQRHMKIHTGEKPFSCNICEYKCITKGDLQRHMKIHTGEKPFSCNICEYKCIEKSYLQKHMKIHTGEKPFSCNICEYKCIEKSNLQKHMRVHTGEKSFSCNICEYKCIEKSNLQRHMRIHTGEKPFSCNICKYQCIQKNNLQKHMKIHTGEKPFSCNICEYKCITKSHLQRHMKTHT</sequence>
<dbReference type="InterPro" id="IPR036236">
    <property type="entry name" value="Znf_C2H2_sf"/>
</dbReference>
<feature type="region of interest" description="Disordered" evidence="12">
    <location>
        <begin position="269"/>
        <end position="288"/>
    </location>
</feature>
<dbReference type="FunFam" id="3.30.160.60:FF:000614">
    <property type="entry name" value="Zinc finger protein 142"/>
    <property type="match status" value="5"/>
</dbReference>
<dbReference type="SMART" id="SM00355">
    <property type="entry name" value="ZnF_C2H2"/>
    <property type="match status" value="13"/>
</dbReference>
<evidence type="ECO:0000256" key="6">
    <source>
        <dbReference type="ARBA" id="ARBA00022833"/>
    </source>
</evidence>
<feature type="domain" description="C2H2-type" evidence="13">
    <location>
        <begin position="510"/>
        <end position="537"/>
    </location>
</feature>
<keyword evidence="3" id="KW-0479">Metal-binding</keyword>
<proteinExistence type="inferred from homology"/>
<feature type="domain" description="C2H2-type" evidence="13">
    <location>
        <begin position="319"/>
        <end position="347"/>
    </location>
</feature>
<comment type="similarity">
    <text evidence="2">Belongs to the hunchback C2H2-type zinc-finger protein family.</text>
</comment>
<dbReference type="GO" id="GO:0008270">
    <property type="term" value="F:zinc ion binding"/>
    <property type="evidence" value="ECO:0007669"/>
    <property type="project" value="UniProtKB-KW"/>
</dbReference>
<dbReference type="FunFam" id="3.30.160.60:FF:002452">
    <property type="entry name" value="zinc finger protein 142 isoform X4"/>
    <property type="match status" value="1"/>
</dbReference>
<accession>A0AAV1LA64</accession>
<keyword evidence="10" id="KW-0539">Nucleus</keyword>
<dbReference type="EMBL" id="CAVLGL010000087">
    <property type="protein sequence ID" value="CAK1591914.1"/>
    <property type="molecule type" value="Genomic_DNA"/>
</dbReference>
<feature type="domain" description="C2H2-type" evidence="13">
    <location>
        <begin position="426"/>
        <end position="453"/>
    </location>
</feature>
<feature type="domain" description="C2H2-type" evidence="13">
    <location>
        <begin position="398"/>
        <end position="425"/>
    </location>
</feature>
<dbReference type="SUPFAM" id="SSF57667">
    <property type="entry name" value="beta-beta-alpha zinc fingers"/>
    <property type="match status" value="7"/>
</dbReference>
<name>A0AAV1LA64_9NEOP</name>
<evidence type="ECO:0000259" key="13">
    <source>
        <dbReference type="PROSITE" id="PS50157"/>
    </source>
</evidence>
<gene>
    <name evidence="14" type="ORF">PARMNEM_LOCUS12035</name>
</gene>
<reference evidence="14 15" key="1">
    <citation type="submission" date="2023-11" db="EMBL/GenBank/DDBJ databases">
        <authorList>
            <person name="Hedman E."/>
            <person name="Englund M."/>
            <person name="Stromberg M."/>
            <person name="Nyberg Akerstrom W."/>
            <person name="Nylinder S."/>
            <person name="Jareborg N."/>
            <person name="Kallberg Y."/>
            <person name="Kronander E."/>
        </authorList>
    </citation>
    <scope>NUCLEOTIDE SEQUENCE [LARGE SCALE GENOMIC DNA]</scope>
</reference>
<feature type="domain" description="C2H2-type" evidence="13">
    <location>
        <begin position="566"/>
        <end position="593"/>
    </location>
</feature>
<feature type="domain" description="C2H2-type" evidence="13">
    <location>
        <begin position="454"/>
        <end position="481"/>
    </location>
</feature>
<feature type="domain" description="C2H2-type" evidence="13">
    <location>
        <begin position="594"/>
        <end position="621"/>
    </location>
</feature>
<feature type="domain" description="C2H2-type" evidence="13">
    <location>
        <begin position="482"/>
        <end position="509"/>
    </location>
</feature>
<evidence type="ECO:0000313" key="15">
    <source>
        <dbReference type="Proteomes" id="UP001314205"/>
    </source>
</evidence>
<evidence type="ECO:0000256" key="4">
    <source>
        <dbReference type="ARBA" id="ARBA00022737"/>
    </source>
</evidence>
<feature type="domain" description="C2H2-type" evidence="13">
    <location>
        <begin position="650"/>
        <end position="677"/>
    </location>
</feature>
<keyword evidence="7" id="KW-0805">Transcription regulation</keyword>
<keyword evidence="9" id="KW-0804">Transcription</keyword>
<comment type="caution">
    <text evidence="14">The sequence shown here is derived from an EMBL/GenBank/DDBJ whole genome shotgun (WGS) entry which is preliminary data.</text>
</comment>
<dbReference type="PANTHER" id="PTHR24399">
    <property type="entry name" value="ZINC FINGER AND BTB DOMAIN-CONTAINING"/>
    <property type="match status" value="1"/>
</dbReference>
<keyword evidence="8" id="KW-0238">DNA-binding</keyword>
<dbReference type="InterPro" id="IPR013087">
    <property type="entry name" value="Znf_C2H2_type"/>
</dbReference>
<dbReference type="GO" id="GO:0002682">
    <property type="term" value="P:regulation of immune system process"/>
    <property type="evidence" value="ECO:0007669"/>
    <property type="project" value="TreeGrafter"/>
</dbReference>
<feature type="domain" description="C2H2-type" evidence="13">
    <location>
        <begin position="538"/>
        <end position="565"/>
    </location>
</feature>
<comment type="subcellular location">
    <subcellularLocation>
        <location evidence="1">Nucleus</location>
    </subcellularLocation>
</comment>
<dbReference type="FunFam" id="3.30.160.60:FF:000446">
    <property type="entry name" value="Zinc finger protein"/>
    <property type="match status" value="4"/>
</dbReference>
<evidence type="ECO:0000313" key="14">
    <source>
        <dbReference type="EMBL" id="CAK1591914.1"/>
    </source>
</evidence>
<evidence type="ECO:0000256" key="9">
    <source>
        <dbReference type="ARBA" id="ARBA00023163"/>
    </source>
</evidence>
<evidence type="ECO:0000256" key="12">
    <source>
        <dbReference type="SAM" id="MobiDB-lite"/>
    </source>
</evidence>
<keyword evidence="6" id="KW-0862">Zinc</keyword>
<evidence type="ECO:0000256" key="10">
    <source>
        <dbReference type="ARBA" id="ARBA00023242"/>
    </source>
</evidence>
<dbReference type="InterPro" id="IPR058912">
    <property type="entry name" value="HTH_animal"/>
</dbReference>
<keyword evidence="15" id="KW-1185">Reference proteome</keyword>
<dbReference type="GO" id="GO:0000978">
    <property type="term" value="F:RNA polymerase II cis-regulatory region sequence-specific DNA binding"/>
    <property type="evidence" value="ECO:0007669"/>
    <property type="project" value="TreeGrafter"/>
</dbReference>
<feature type="domain" description="C2H2-type" evidence="13">
    <location>
        <begin position="622"/>
        <end position="649"/>
    </location>
</feature>
<dbReference type="PROSITE" id="PS50157">
    <property type="entry name" value="ZINC_FINGER_C2H2_2"/>
    <property type="match status" value="12"/>
</dbReference>
<dbReference type="GO" id="GO:0005654">
    <property type="term" value="C:nucleoplasm"/>
    <property type="evidence" value="ECO:0007669"/>
    <property type="project" value="TreeGrafter"/>
</dbReference>
<feature type="domain" description="C2H2-type" evidence="13">
    <location>
        <begin position="678"/>
        <end position="701"/>
    </location>
</feature>
<dbReference type="Pfam" id="PF00096">
    <property type="entry name" value="zf-C2H2"/>
    <property type="match status" value="10"/>
</dbReference>
<organism evidence="14 15">
    <name type="scientific">Parnassius mnemosyne</name>
    <name type="common">clouded apollo</name>
    <dbReference type="NCBI Taxonomy" id="213953"/>
    <lineage>
        <taxon>Eukaryota</taxon>
        <taxon>Metazoa</taxon>
        <taxon>Ecdysozoa</taxon>
        <taxon>Arthropoda</taxon>
        <taxon>Hexapoda</taxon>
        <taxon>Insecta</taxon>
        <taxon>Pterygota</taxon>
        <taxon>Neoptera</taxon>
        <taxon>Endopterygota</taxon>
        <taxon>Lepidoptera</taxon>
        <taxon>Glossata</taxon>
        <taxon>Ditrysia</taxon>
        <taxon>Papilionoidea</taxon>
        <taxon>Papilionidae</taxon>
        <taxon>Parnassiinae</taxon>
        <taxon>Parnassini</taxon>
        <taxon>Parnassius</taxon>
        <taxon>Driopa</taxon>
    </lineage>
</organism>
<evidence type="ECO:0000256" key="3">
    <source>
        <dbReference type="ARBA" id="ARBA00022723"/>
    </source>
</evidence>
<evidence type="ECO:0000256" key="2">
    <source>
        <dbReference type="ARBA" id="ARBA00007746"/>
    </source>
</evidence>
<dbReference type="Proteomes" id="UP001314205">
    <property type="component" value="Unassembled WGS sequence"/>
</dbReference>
<evidence type="ECO:0000256" key="7">
    <source>
        <dbReference type="ARBA" id="ARBA00023015"/>
    </source>
</evidence>
<evidence type="ECO:0000256" key="1">
    <source>
        <dbReference type="ARBA" id="ARBA00004123"/>
    </source>
</evidence>
<dbReference type="PANTHER" id="PTHR24399:SF23">
    <property type="entry name" value="C2H2-TYPE DOMAIN-CONTAINING PROTEIN"/>
    <property type="match status" value="1"/>
</dbReference>
<dbReference type="PROSITE" id="PS00028">
    <property type="entry name" value="ZINC_FINGER_C2H2_1"/>
    <property type="match status" value="11"/>
</dbReference>
<dbReference type="GO" id="GO:0001817">
    <property type="term" value="P:regulation of cytokine production"/>
    <property type="evidence" value="ECO:0007669"/>
    <property type="project" value="TreeGrafter"/>
</dbReference>